<dbReference type="InterPro" id="IPR019954">
    <property type="entry name" value="Ubiquitin_CS"/>
</dbReference>
<dbReference type="SUPFAM" id="SSF109770">
    <property type="entry name" value="Nickel-containing superoxide dismutase, NiSOD"/>
    <property type="match status" value="1"/>
</dbReference>
<dbReference type="InterPro" id="IPR050158">
    <property type="entry name" value="Ubiquitin_ubiquitin-like"/>
</dbReference>
<keyword evidence="2" id="KW-0547">Nucleotide-binding</keyword>
<keyword evidence="7" id="KW-1185">Reference proteome</keyword>
<dbReference type="EMBL" id="CAXAMM010013370">
    <property type="protein sequence ID" value="CAK9031234.1"/>
    <property type="molecule type" value="Genomic_DNA"/>
</dbReference>
<dbReference type="InterPro" id="IPR029071">
    <property type="entry name" value="Ubiquitin-like_domsf"/>
</dbReference>
<dbReference type="Pfam" id="PF01487">
    <property type="entry name" value="DHquinase_I"/>
    <property type="match status" value="1"/>
</dbReference>
<dbReference type="Gene3D" id="3.20.20.70">
    <property type="entry name" value="Aldolase class I"/>
    <property type="match status" value="1"/>
</dbReference>
<dbReference type="SUPFAM" id="SSF51569">
    <property type="entry name" value="Aldolase"/>
    <property type="match status" value="2"/>
</dbReference>
<comment type="caution">
    <text evidence="6">The sequence shown here is derived from an EMBL/GenBank/DDBJ whole genome shotgun (WGS) entry which is preliminary data.</text>
</comment>
<evidence type="ECO:0000313" key="6">
    <source>
        <dbReference type="EMBL" id="CAK9031234.1"/>
    </source>
</evidence>
<dbReference type="PANTHER" id="PTHR10666">
    <property type="entry name" value="UBIQUITIN"/>
    <property type="match status" value="1"/>
</dbReference>
<dbReference type="InterPro" id="IPR014123">
    <property type="entry name" value="Superoxide_dismutase_Ni-type"/>
</dbReference>
<dbReference type="Gene3D" id="3.40.50.300">
    <property type="entry name" value="P-loop containing nucleotide triphosphate hydrolases"/>
    <property type="match status" value="1"/>
</dbReference>
<evidence type="ECO:0000256" key="2">
    <source>
        <dbReference type="ARBA" id="ARBA00022741"/>
    </source>
</evidence>
<keyword evidence="1" id="KW-0808">Transferase</keyword>
<keyword evidence="3" id="KW-0418">Kinase</keyword>
<dbReference type="InterPro" id="IPR027417">
    <property type="entry name" value="P-loop_NTPase"/>
</dbReference>
<name>A0ABP0KXX7_9DINO</name>
<dbReference type="Pfam" id="PF01202">
    <property type="entry name" value="SKI"/>
    <property type="match status" value="1"/>
</dbReference>
<feature type="domain" description="Ubiquitin-like" evidence="5">
    <location>
        <begin position="245"/>
        <end position="304"/>
    </location>
</feature>
<protein>
    <submittedName>
        <fullName evidence="6">Polyubiquitin [Cleaved into: Ubiquitin]</fullName>
    </submittedName>
</protein>
<dbReference type="InterPro" id="IPR031322">
    <property type="entry name" value="Shikimate/glucono_kinase"/>
</dbReference>
<dbReference type="InterPro" id="IPR013785">
    <property type="entry name" value="Aldolase_TIM"/>
</dbReference>
<evidence type="ECO:0000259" key="5">
    <source>
        <dbReference type="PROSITE" id="PS50053"/>
    </source>
</evidence>
<dbReference type="PROSITE" id="PS01128">
    <property type="entry name" value="SHIKIMATE_KINASE"/>
    <property type="match status" value="1"/>
</dbReference>
<reference evidence="6 7" key="1">
    <citation type="submission" date="2024-02" db="EMBL/GenBank/DDBJ databases">
        <authorList>
            <person name="Chen Y."/>
            <person name="Shah S."/>
            <person name="Dougan E. K."/>
            <person name="Thang M."/>
            <person name="Chan C."/>
        </authorList>
    </citation>
    <scope>NUCLEOTIDE SEQUENCE [LARGE SCALE GENOMIC DNA]</scope>
</reference>
<dbReference type="Gene3D" id="1.20.120.400">
    <property type="entry name" value="Nickel-containing superoxide dismutase"/>
    <property type="match status" value="1"/>
</dbReference>
<dbReference type="Proteomes" id="UP001642464">
    <property type="component" value="Unassembled WGS sequence"/>
</dbReference>
<dbReference type="InterPro" id="IPR019956">
    <property type="entry name" value="Ubiquitin_dom"/>
</dbReference>
<dbReference type="PROSITE" id="PS00299">
    <property type="entry name" value="UBIQUITIN_1"/>
    <property type="match status" value="1"/>
</dbReference>
<gene>
    <name evidence="6" type="ORF">SCF082_LOCUS19556</name>
</gene>
<evidence type="ECO:0000313" key="7">
    <source>
        <dbReference type="Proteomes" id="UP001642464"/>
    </source>
</evidence>
<dbReference type="SMART" id="SM00213">
    <property type="entry name" value="UBQ"/>
    <property type="match status" value="1"/>
</dbReference>
<dbReference type="Pfam" id="PF09055">
    <property type="entry name" value="Sod_Ni"/>
    <property type="match status" value="1"/>
</dbReference>
<evidence type="ECO:0000256" key="4">
    <source>
        <dbReference type="ARBA" id="ARBA00022840"/>
    </source>
</evidence>
<sequence>MAAASGGKLPPQIVAESGWEAFRTLEGDTFAAAARAQGVAKVIATGGGIIETERGLGLLRSHRPVIFIDRHIDDVMATLEGNEASQAHRVSLGEPPRDTYRRRLPKYVEAADFRFPIAQGEKDLPSLITALARFVTVALGLALPCTVSDSFFISLTAEDYAPLVDQKVLQLAALDSDVLEFRVDLLKSWEPANVLHQAALIRSGAPGTPMLFTVRSVEHGGKFNGTEDEYFQLNELGLQLCAEFLDASDTIDNVKAKIQDKEGIPPDQQRIIFAGKQLEDGRTLSDYNIQKESTLHLVLRLRGGHCQVPCGIFDDPKLVADVKEAVATIKKAMVQIGELSASMTPLNINQMTRWVNTKEEHAGKIVSLMSEYCLCQRVKPPSDPKSPFANDADYIAALQAHHAVMLAAVKCKQNVDPALADALDASVAEMSKMYMTHGGVCVFDGVRRRWTHRPSGRNRFKTSMQLEIHRSDCESSSHSAYKGPATLVAKPGPDSQPQSAGIFEIRSFSTDRAHLEAFSSGEQGDGAYVLIDVQECTWSSQRIAALVARKNHSQLVGSYHNFDRMLDRNELKDVFQQCLLGGAAAIAKVVVKAERREDNWTVQEVGQAVTSTASSKAAFIGLCLGEAGKLSRVLNQVMCPSMHPSLAPGAPGQMSVSELLSTRRSLGLLGSTRQFVVLSPYPGTDAPAARAGAWTARALRSAFQQLKVAHAVVQAPADEVQRVLALASTGGAVVLGAHPSLQLATADWADVSYVDCVAQVRGGVITGHCCKSEPLKERLKTLASKRTALVLGDPAAAAAGLKAAGFQRVAAVAGAPASTAAVEGVEMVEDLVQVKDIDAVVYVGSHTLKSEVTNCLRDRLQSTKPMVVDMSLPMEAPQAADWLVELAEQCGCKVWPADAFFLQEVLAWLRAWHIEAKPELVAQALLGELGRDASTAAIEALAGREAWA</sequence>
<dbReference type="InterPro" id="IPR036502">
    <property type="entry name" value="NiSOD_sf"/>
</dbReference>
<dbReference type="PROSITE" id="PS50053">
    <property type="entry name" value="UBIQUITIN_2"/>
    <property type="match status" value="1"/>
</dbReference>
<evidence type="ECO:0000256" key="1">
    <source>
        <dbReference type="ARBA" id="ARBA00022679"/>
    </source>
</evidence>
<dbReference type="Pfam" id="PF00240">
    <property type="entry name" value="ubiquitin"/>
    <property type="match status" value="1"/>
</dbReference>
<organism evidence="6 7">
    <name type="scientific">Durusdinium trenchii</name>
    <dbReference type="NCBI Taxonomy" id="1381693"/>
    <lineage>
        <taxon>Eukaryota</taxon>
        <taxon>Sar</taxon>
        <taxon>Alveolata</taxon>
        <taxon>Dinophyceae</taxon>
        <taxon>Suessiales</taxon>
        <taxon>Symbiodiniaceae</taxon>
        <taxon>Durusdinium</taxon>
    </lineage>
</organism>
<accession>A0ABP0KXX7</accession>
<dbReference type="PRINTS" id="PR00348">
    <property type="entry name" value="UBIQUITIN"/>
</dbReference>
<dbReference type="Gene3D" id="3.10.20.90">
    <property type="entry name" value="Phosphatidylinositol 3-kinase Catalytic Subunit, Chain A, domain 1"/>
    <property type="match status" value="1"/>
</dbReference>
<dbReference type="InterPro" id="IPR023000">
    <property type="entry name" value="Shikimate_kinase_CS"/>
</dbReference>
<dbReference type="InterPro" id="IPR000626">
    <property type="entry name" value="Ubiquitin-like_dom"/>
</dbReference>
<keyword evidence="4" id="KW-0067">ATP-binding</keyword>
<dbReference type="SUPFAM" id="SSF54236">
    <property type="entry name" value="Ubiquitin-like"/>
    <property type="match status" value="1"/>
</dbReference>
<dbReference type="InterPro" id="IPR001381">
    <property type="entry name" value="DHquinase_I"/>
</dbReference>
<evidence type="ECO:0000256" key="3">
    <source>
        <dbReference type="ARBA" id="ARBA00022777"/>
    </source>
</evidence>
<proteinExistence type="predicted"/>